<proteinExistence type="predicted"/>
<keyword evidence="2" id="KW-1185">Reference proteome</keyword>
<dbReference type="AlphaFoldDB" id="A0AAD5NPG6"/>
<reference evidence="1" key="2">
    <citation type="submission" date="2023-02" db="EMBL/GenBank/DDBJ databases">
        <authorList>
            <person name="Swenson N.G."/>
            <person name="Wegrzyn J.L."/>
            <person name="Mcevoy S.L."/>
        </authorList>
    </citation>
    <scope>NUCLEOTIDE SEQUENCE</scope>
    <source>
        <strain evidence="1">91603</strain>
        <tissue evidence="1">Leaf</tissue>
    </source>
</reference>
<evidence type="ECO:0000313" key="2">
    <source>
        <dbReference type="Proteomes" id="UP001064489"/>
    </source>
</evidence>
<sequence length="91" mass="10887">MKEYFMQHPEQASKKTIQAIKDSYPDFSWSYNEVNTYEQLISQPSQKSESEEFPNQIEQEEAIAVPYYVVSIFNSHGRPRLRVPRLYERPR</sequence>
<gene>
    <name evidence="1" type="ORF">LWI28_002221</name>
</gene>
<accession>A0AAD5NPG6</accession>
<comment type="caution">
    <text evidence="1">The sequence shown here is derived from an EMBL/GenBank/DDBJ whole genome shotgun (WGS) entry which is preliminary data.</text>
</comment>
<name>A0AAD5NPG6_ACENE</name>
<evidence type="ECO:0000313" key="1">
    <source>
        <dbReference type="EMBL" id="KAI9173495.1"/>
    </source>
</evidence>
<dbReference type="Proteomes" id="UP001064489">
    <property type="component" value="Chromosome 8"/>
</dbReference>
<reference evidence="1" key="1">
    <citation type="journal article" date="2022" name="Plant J.">
        <title>Strategies of tolerance reflected in two North American maple genomes.</title>
        <authorList>
            <person name="McEvoy S.L."/>
            <person name="Sezen U.U."/>
            <person name="Trouern-Trend A."/>
            <person name="McMahon S.M."/>
            <person name="Schaberg P.G."/>
            <person name="Yang J."/>
            <person name="Wegrzyn J.L."/>
            <person name="Swenson N.G."/>
        </authorList>
    </citation>
    <scope>NUCLEOTIDE SEQUENCE</scope>
    <source>
        <strain evidence="1">91603</strain>
    </source>
</reference>
<protein>
    <submittedName>
        <fullName evidence="1">Uncharacterized protein</fullName>
    </submittedName>
</protein>
<organism evidence="1 2">
    <name type="scientific">Acer negundo</name>
    <name type="common">Box elder</name>
    <dbReference type="NCBI Taxonomy" id="4023"/>
    <lineage>
        <taxon>Eukaryota</taxon>
        <taxon>Viridiplantae</taxon>
        <taxon>Streptophyta</taxon>
        <taxon>Embryophyta</taxon>
        <taxon>Tracheophyta</taxon>
        <taxon>Spermatophyta</taxon>
        <taxon>Magnoliopsida</taxon>
        <taxon>eudicotyledons</taxon>
        <taxon>Gunneridae</taxon>
        <taxon>Pentapetalae</taxon>
        <taxon>rosids</taxon>
        <taxon>malvids</taxon>
        <taxon>Sapindales</taxon>
        <taxon>Sapindaceae</taxon>
        <taxon>Hippocastanoideae</taxon>
        <taxon>Acereae</taxon>
        <taxon>Acer</taxon>
    </lineage>
</organism>
<dbReference type="EMBL" id="JAJSOW010000103">
    <property type="protein sequence ID" value="KAI9173495.1"/>
    <property type="molecule type" value="Genomic_DNA"/>
</dbReference>